<name>A0ABX7QPI3_9GAMM</name>
<organism evidence="2 3">
    <name type="scientific">Shewanella avicenniae</name>
    <dbReference type="NCBI Taxonomy" id="2814294"/>
    <lineage>
        <taxon>Bacteria</taxon>
        <taxon>Pseudomonadati</taxon>
        <taxon>Pseudomonadota</taxon>
        <taxon>Gammaproteobacteria</taxon>
        <taxon>Alteromonadales</taxon>
        <taxon>Shewanellaceae</taxon>
        <taxon>Shewanella</taxon>
    </lineage>
</organism>
<evidence type="ECO:0000313" key="2">
    <source>
        <dbReference type="EMBL" id="QSX33309.1"/>
    </source>
</evidence>
<feature type="chain" id="PRO_5046327020" evidence="1">
    <location>
        <begin position="19"/>
        <end position="466"/>
    </location>
</feature>
<feature type="signal peptide" evidence="1">
    <location>
        <begin position="1"/>
        <end position="18"/>
    </location>
</feature>
<dbReference type="Pfam" id="PF06097">
    <property type="entry name" value="DUF945"/>
    <property type="match status" value="1"/>
</dbReference>
<evidence type="ECO:0000256" key="1">
    <source>
        <dbReference type="SAM" id="SignalP"/>
    </source>
</evidence>
<protein>
    <submittedName>
        <fullName evidence="2">DUF945 family protein</fullName>
    </submittedName>
</protein>
<keyword evidence="1" id="KW-0732">Signal</keyword>
<evidence type="ECO:0000313" key="3">
    <source>
        <dbReference type="Proteomes" id="UP000662770"/>
    </source>
</evidence>
<sequence>MKKVLLIGAVVVAAAVVAAPKLGSARFDQQLKLVVDKINQTPGYKATLISHQSGWFSADSSIELGLDLAQIARFNQSDLLAALPALSVTSHLHTQFGPLLFNDKAALGWYSTQLTIAGEQLRDKLTWDANRPLLSIEYAAAFGDAFYMQDSIAPFSFKDDLEEIQLSFSGYQGQGSWIGRDLSYQGLAEKMDISLPEDEIHIGNIGLATTADVNLAELMSRHGYDAKTSVSVDYIDTFQLQLEKFLLAFESQVNKSNDTSAVSMSLSLDKATYMASALSNLALNFSLENIDNAFVKDYVKFIEQLSGNTDPAQMQQQLAQFVMPKLPQLLGKSPRVQLSLSGNLPQGSLIANVDTSVVNTDSSLSPAQLIDEQFWLQHLKAQLHAKADEDVATLIAGLVLKQQLASSSQFAEMPAEQQQQLINGQSGLMLQQLLQQGMLTQEEGTFSISASLEDGIANLNGLPIPL</sequence>
<dbReference type="RefSeq" id="WP_207354542.1">
    <property type="nucleotide sequence ID" value="NZ_CP071503.1"/>
</dbReference>
<dbReference type="EMBL" id="CP071503">
    <property type="protein sequence ID" value="QSX33309.1"/>
    <property type="molecule type" value="Genomic_DNA"/>
</dbReference>
<proteinExistence type="predicted"/>
<accession>A0ABX7QPI3</accession>
<dbReference type="InterPro" id="IPR010352">
    <property type="entry name" value="DUF945"/>
</dbReference>
<keyword evidence="3" id="KW-1185">Reference proteome</keyword>
<reference evidence="2 3" key="1">
    <citation type="submission" date="2021-03" db="EMBL/GenBank/DDBJ databases">
        <title>Novel species identification of genus Shewanella.</title>
        <authorList>
            <person name="Liu G."/>
            <person name="Zhang Q."/>
        </authorList>
    </citation>
    <scope>NUCLEOTIDE SEQUENCE [LARGE SCALE GENOMIC DNA]</scope>
    <source>
        <strain evidence="2 3">FJAT-51800</strain>
    </source>
</reference>
<dbReference type="Proteomes" id="UP000662770">
    <property type="component" value="Chromosome"/>
</dbReference>
<gene>
    <name evidence="2" type="ORF">JYB87_16530</name>
</gene>